<feature type="compositionally biased region" description="Basic residues" evidence="3">
    <location>
        <begin position="27"/>
        <end position="37"/>
    </location>
</feature>
<evidence type="ECO:0000259" key="4">
    <source>
        <dbReference type="PROSITE" id="PS50102"/>
    </source>
</evidence>
<feature type="compositionally biased region" description="Basic residues" evidence="3">
    <location>
        <begin position="1"/>
        <end position="14"/>
    </location>
</feature>
<dbReference type="Proteomes" id="UP001652626">
    <property type="component" value="Chromosome 4"/>
</dbReference>
<dbReference type="Gene3D" id="3.30.70.330">
    <property type="match status" value="1"/>
</dbReference>
<feature type="compositionally biased region" description="Low complexity" evidence="3">
    <location>
        <begin position="176"/>
        <end position="192"/>
    </location>
</feature>
<dbReference type="SUPFAM" id="SSF53474">
    <property type="entry name" value="alpha/beta-Hydrolases"/>
    <property type="match status" value="1"/>
</dbReference>
<feature type="compositionally biased region" description="Polar residues" evidence="3">
    <location>
        <begin position="125"/>
        <end position="134"/>
    </location>
</feature>
<evidence type="ECO:0000313" key="6">
    <source>
        <dbReference type="RefSeq" id="XP_064076600.1"/>
    </source>
</evidence>
<feature type="region of interest" description="Disordered" evidence="3">
    <location>
        <begin position="467"/>
        <end position="502"/>
    </location>
</feature>
<reference evidence="6" key="1">
    <citation type="submission" date="2025-08" db="UniProtKB">
        <authorList>
            <consortium name="RefSeq"/>
        </authorList>
    </citation>
    <scope>IDENTIFICATION</scope>
    <source>
        <tissue evidence="6">Whole body</tissue>
    </source>
</reference>
<dbReference type="InterPro" id="IPR002469">
    <property type="entry name" value="Peptidase_S9B_N"/>
</dbReference>
<dbReference type="PANTHER" id="PTHR11731:SF154">
    <property type="entry name" value="VENOM DIPEPTIDYL PEPTIDASE 4-LIKE PROTEIN"/>
    <property type="match status" value="1"/>
</dbReference>
<organism evidence="5 6">
    <name type="scientific">Vanessa tameamea</name>
    <name type="common">Kamehameha butterfly</name>
    <dbReference type="NCBI Taxonomy" id="334116"/>
    <lineage>
        <taxon>Eukaryota</taxon>
        <taxon>Metazoa</taxon>
        <taxon>Ecdysozoa</taxon>
        <taxon>Arthropoda</taxon>
        <taxon>Hexapoda</taxon>
        <taxon>Insecta</taxon>
        <taxon>Pterygota</taxon>
        <taxon>Neoptera</taxon>
        <taxon>Endopterygota</taxon>
        <taxon>Lepidoptera</taxon>
        <taxon>Glossata</taxon>
        <taxon>Ditrysia</taxon>
        <taxon>Papilionoidea</taxon>
        <taxon>Nymphalidae</taxon>
        <taxon>Nymphalinae</taxon>
        <taxon>Vanessa</taxon>
    </lineage>
</organism>
<feature type="compositionally biased region" description="Basic and acidic residues" evidence="3">
    <location>
        <begin position="304"/>
        <end position="314"/>
    </location>
</feature>
<evidence type="ECO:0000256" key="3">
    <source>
        <dbReference type="SAM" id="MobiDB-lite"/>
    </source>
</evidence>
<feature type="compositionally biased region" description="Low complexity" evidence="3">
    <location>
        <begin position="492"/>
        <end position="502"/>
    </location>
</feature>
<feature type="region of interest" description="Disordered" evidence="3">
    <location>
        <begin position="1"/>
        <end position="314"/>
    </location>
</feature>
<dbReference type="InterPro" id="IPR035979">
    <property type="entry name" value="RBD_domain_sf"/>
</dbReference>
<feature type="compositionally biased region" description="Basic and acidic residues" evidence="3">
    <location>
        <begin position="808"/>
        <end position="823"/>
    </location>
</feature>
<gene>
    <name evidence="6" type="primary">LOC113394453</name>
</gene>
<dbReference type="CDD" id="cd12432">
    <property type="entry name" value="RRM_ACINU"/>
    <property type="match status" value="1"/>
</dbReference>
<evidence type="ECO:0000256" key="1">
    <source>
        <dbReference type="ARBA" id="ARBA00022884"/>
    </source>
</evidence>
<feature type="compositionally biased region" description="Basic and acidic residues" evidence="3">
    <location>
        <begin position="475"/>
        <end position="491"/>
    </location>
</feature>
<accession>A0ABM4AZ73</accession>
<dbReference type="InterPro" id="IPR000504">
    <property type="entry name" value="RRM_dom"/>
</dbReference>
<dbReference type="SUPFAM" id="SSF82171">
    <property type="entry name" value="DPP6 N-terminal domain-like"/>
    <property type="match status" value="1"/>
</dbReference>
<keyword evidence="1 2" id="KW-0694">RNA-binding</keyword>
<evidence type="ECO:0000313" key="5">
    <source>
        <dbReference type="Proteomes" id="UP001652626"/>
    </source>
</evidence>
<feature type="compositionally biased region" description="Low complexity" evidence="3">
    <location>
        <begin position="52"/>
        <end position="63"/>
    </location>
</feature>
<dbReference type="InterPro" id="IPR012677">
    <property type="entry name" value="Nucleotide-bd_a/b_plait_sf"/>
</dbReference>
<feature type="compositionally biased region" description="Basic and acidic residues" evidence="3">
    <location>
        <begin position="15"/>
        <end position="26"/>
    </location>
</feature>
<dbReference type="InterPro" id="IPR001375">
    <property type="entry name" value="Peptidase_S9_cat"/>
</dbReference>
<dbReference type="RefSeq" id="XP_064076600.1">
    <property type="nucleotide sequence ID" value="XM_064220530.1"/>
</dbReference>
<dbReference type="Gene3D" id="2.140.10.30">
    <property type="entry name" value="Dipeptidylpeptidase IV, N-terminal domain"/>
    <property type="match status" value="1"/>
</dbReference>
<proteinExistence type="predicted"/>
<feature type="domain" description="RRM" evidence="4">
    <location>
        <begin position="646"/>
        <end position="723"/>
    </location>
</feature>
<dbReference type="Gene3D" id="3.40.50.1820">
    <property type="entry name" value="alpha/beta hydrolase"/>
    <property type="match status" value="1"/>
</dbReference>
<evidence type="ECO:0000256" key="2">
    <source>
        <dbReference type="PROSITE-ProRule" id="PRU00176"/>
    </source>
</evidence>
<dbReference type="SUPFAM" id="SSF54928">
    <property type="entry name" value="RNA-binding domain, RBD"/>
    <property type="match status" value="1"/>
</dbReference>
<feature type="compositionally biased region" description="Basic and acidic residues" evidence="3">
    <location>
        <begin position="251"/>
        <end position="293"/>
    </location>
</feature>
<name>A0ABM4AZ73_VANTA</name>
<dbReference type="Pfam" id="PF00326">
    <property type="entry name" value="Peptidase_S9"/>
    <property type="match status" value="1"/>
</dbReference>
<protein>
    <submittedName>
        <fullName evidence="6">Uncharacterized protein LOC113394453</fullName>
    </submittedName>
</protein>
<sequence>MRRKSERTASKKTRVSPEPKEKIEKVRRTRTRRRKHSSSSESESAEDTVPKETVVVSQTETTVPPKPAKEDSPEESQEQVWHVKATESSGDVGEIKKLKICLARPPSTPERPDRSPRSRRKHSRATSSSDTQSVEGEEKKKSKHRSKKSTESKDVTDKNQDSQGDDAEVATQAPMTTEPESTEITESTQQSIAVADETPMSTTTEEIKDDKVESTEPSEGKDSDQKAQEESKDNESKDKPSDADTTVVSPKSDEDKDKDSNSHKNESPTRKRSLSEEKSEILELHADESRCESSEISLNESQGEDAKATLDQDKDISSVVSNEVSINESTTEISGKRESNNEDIININKNDVVESTKSVETEKAILVPIETNDEVTTETTEKIHEDQKNEKEDTNLSIIDIPKVQINPEVSNNKPIQDIPEEQNINKVTNDEIIIDVPNCKTREEDVPDNKIINDANNEKTIEDVPNIKTNQDVTDNKSSEEVSVDPKSKSPEVVSNNSIPNVSNDQSVLEIATEQTIPLVINRKRRWGSRPSKLSTQKSITISTDILKEIIPDVKPAEFDEVIEEKKHKRVEVAAKIERPILPKIVIDNTENVEIHKDHKLEDRDKENVKAKDSNLASMRKISIVRDNDDFISRPPSPPKHKQSSILYITNLVRPFTLPQLKNLLQRTGKIIENGFWIDRIKSKCFVKYETEDQAVETRHALHGVTWPVSNPKTLHVDFSTEEDFDKAKANEDTDNAQASTIPGTVEDWLREQDLKREKGEIDKPWEKKASMREWDYGKNEKNKETGRPDKMLRDERPLEKRRHRTPERSPEPARKFKKKEEEAPAKLLDDLFRKTKTTPCIYWLPLSAETIAIKEEQRRQHMAEHERRLQELRRTHRRHYGMIPFAFRNRVKCATIADSPHTFVKMHMWLALVSLAVAVNAENPFTLEEFVRGQFSQRGFNGTWISDTEFTYTIAGEPGIYVFDVPTLTSNVLVSGELMSFLNTSRPILSEDRRYILAPSEVESVYRYSTTAKFALYEIATGNVRNIANHQRLQLCIFGGGHSLAYVLDNNLYYLPENTDQPVQITTDGIPGVIYNGHADWVYEEDVMYTGQATWFSPDGIYLAFASYDDTLVETYSYYYYVDKSDPDDLYPELFHLKYPKVGRVNPTVKLRVVDLRTAATTLSTVTLEAPSVVSSDHILGGVTWTSATEIAVHWLNRRQNYTVLRICNIVTSQCEEEHRAQSNGWVPIALPRFSRAGDFYVSTRWSLEQADGNIWQHLYVSIRVNGEIVSSSVTPGAFTVNNFIGMDEDNLAYYYTRTVTNAPWQSQVHVSGARAGCLSCELRLPDGGPCAWATATASRHASYLTITCQSPDEPSATYIVNPLTGQTLYVWEDNQIVRDRLVGKSRPQSIITTVPLENGYPAPVRLFLPPGLNVSDTTKKYPVVFYVYSGPNTNTVYDTFTVGYHSYLTTSRDTIYMLADRRGAGLNGQEMLYSLNNALGTVEIFDHFVVLRQALSRYEFMDPNRVAIWGHSYGGYATLLTLVHDDQNMFQCGVSTAPVTSWLYYNTMYTERYMGLPTAEDNLSGYEAGDVTLLAEKLRGKKFYVMHGNADDNVHYQNAAKLFKILAELNIPFDQMSYPDEAHSLAGVNMHRYGTMNRYFEKCIGIPAEA</sequence>
<feature type="region of interest" description="Disordered" evidence="3">
    <location>
        <begin position="778"/>
        <end position="823"/>
    </location>
</feature>
<feature type="compositionally biased region" description="Basic and acidic residues" evidence="3">
    <location>
        <begin position="205"/>
        <end position="242"/>
    </location>
</feature>
<dbReference type="Pfam" id="PF16294">
    <property type="entry name" value="RSB_motif"/>
    <property type="match status" value="1"/>
</dbReference>
<dbReference type="InterPro" id="IPR034257">
    <property type="entry name" value="Acinus_RRM"/>
</dbReference>
<dbReference type="GeneID" id="113394453"/>
<feature type="compositionally biased region" description="Basic and acidic residues" evidence="3">
    <location>
        <begin position="148"/>
        <end position="160"/>
    </location>
</feature>
<dbReference type="InterPro" id="IPR029058">
    <property type="entry name" value="AB_hydrolase_fold"/>
</dbReference>
<dbReference type="Pfam" id="PF00930">
    <property type="entry name" value="DPPIV_N"/>
    <property type="match status" value="1"/>
</dbReference>
<dbReference type="PROSITE" id="PS50102">
    <property type="entry name" value="RRM"/>
    <property type="match status" value="1"/>
</dbReference>
<dbReference type="PANTHER" id="PTHR11731">
    <property type="entry name" value="PROTEASE FAMILY S9B,C DIPEPTIDYL-PEPTIDASE IV-RELATED"/>
    <property type="match status" value="1"/>
</dbReference>
<dbReference type="InterPro" id="IPR050278">
    <property type="entry name" value="Serine_Prot_S9B/DPPIV"/>
</dbReference>
<keyword evidence="5" id="KW-1185">Reference proteome</keyword>
<dbReference type="InterPro" id="IPR032552">
    <property type="entry name" value="RSB_motif"/>
</dbReference>
<feature type="compositionally biased region" description="Basic and acidic residues" evidence="3">
    <location>
        <begin position="778"/>
        <end position="800"/>
    </location>
</feature>